<sequence>MRLVVLLVVFIAGTIYAGASPVRLPLNCAAALRGAWPVPRVPQGHAHNDYEHRHPLTDALAAGFTSVEADVWAVDGELLVAHQRNQVDPSRTLEKLYLRPLARDVRGGSLPPRVQLLVDVKGAPAGTLPLLRTELASYSSMLTRYRGCTAVPGPVSVVVSGNAHPVVPDPGTTSLFGYDEPLRPGHQRPVGEAVTPLASADWADFFTWDGRGDMPRDEHDRLLRLVEGAHAAGSAIRFWDTPDDPGPARDDLWRELAADGVDYVNTDDLAGYAAFRRQSQPRPSPSALAAGGS</sequence>
<keyword evidence="3" id="KW-1185">Reference proteome</keyword>
<dbReference type="EMBL" id="JACCBG010000001">
    <property type="protein sequence ID" value="NYD40138.1"/>
    <property type="molecule type" value="Genomic_DNA"/>
</dbReference>
<organism evidence="2 3">
    <name type="scientific">Nocardioides panaciterrulae</name>
    <dbReference type="NCBI Taxonomy" id="661492"/>
    <lineage>
        <taxon>Bacteria</taxon>
        <taxon>Bacillati</taxon>
        <taxon>Actinomycetota</taxon>
        <taxon>Actinomycetes</taxon>
        <taxon>Propionibacteriales</taxon>
        <taxon>Nocardioidaceae</taxon>
        <taxon>Nocardioides</taxon>
    </lineage>
</organism>
<dbReference type="Proteomes" id="UP000535511">
    <property type="component" value="Unassembled WGS sequence"/>
</dbReference>
<gene>
    <name evidence="2" type="ORF">BJZ21_000221</name>
</gene>
<name>A0A7Y9E2N1_9ACTN</name>
<proteinExistence type="predicted"/>
<dbReference type="PANTHER" id="PTHR31571:SF1">
    <property type="entry name" value="ALTERED INHERITANCE OF MITOCHONDRIA PROTEIN 6"/>
    <property type="match status" value="1"/>
</dbReference>
<evidence type="ECO:0000313" key="3">
    <source>
        <dbReference type="Proteomes" id="UP000535511"/>
    </source>
</evidence>
<evidence type="ECO:0000313" key="2">
    <source>
        <dbReference type="EMBL" id="NYD40138.1"/>
    </source>
</evidence>
<dbReference type="PANTHER" id="PTHR31571">
    <property type="entry name" value="ALTERED INHERITANCE OF MITOCHONDRIA PROTEIN 6"/>
    <property type="match status" value="1"/>
</dbReference>
<accession>A0A7Y9E2N1</accession>
<dbReference type="InterPro" id="IPR017946">
    <property type="entry name" value="PLC-like_Pdiesterase_TIM-brl"/>
</dbReference>
<dbReference type="InterPro" id="IPR051236">
    <property type="entry name" value="HAT_RTT109-like"/>
</dbReference>
<dbReference type="RefSeq" id="WP_179662066.1">
    <property type="nucleotide sequence ID" value="NZ_JACCBG010000001.1"/>
</dbReference>
<evidence type="ECO:0000256" key="1">
    <source>
        <dbReference type="ARBA" id="ARBA00014286"/>
    </source>
</evidence>
<dbReference type="SUPFAM" id="SSF51695">
    <property type="entry name" value="PLC-like phosphodiesterases"/>
    <property type="match status" value="1"/>
</dbReference>
<dbReference type="GO" id="GO:0006629">
    <property type="term" value="P:lipid metabolic process"/>
    <property type="evidence" value="ECO:0007669"/>
    <property type="project" value="InterPro"/>
</dbReference>
<dbReference type="GO" id="GO:0008081">
    <property type="term" value="F:phosphoric diester hydrolase activity"/>
    <property type="evidence" value="ECO:0007669"/>
    <property type="project" value="InterPro"/>
</dbReference>
<dbReference type="AlphaFoldDB" id="A0A7Y9E2N1"/>
<comment type="caution">
    <text evidence="2">The sequence shown here is derived from an EMBL/GenBank/DDBJ whole genome shotgun (WGS) entry which is preliminary data.</text>
</comment>
<dbReference type="Pfam" id="PF13653">
    <property type="entry name" value="GDPD_2"/>
    <property type="match status" value="1"/>
</dbReference>
<reference evidence="2 3" key="1">
    <citation type="submission" date="2020-07" db="EMBL/GenBank/DDBJ databases">
        <title>Sequencing the genomes of 1000 actinobacteria strains.</title>
        <authorList>
            <person name="Klenk H.-P."/>
        </authorList>
    </citation>
    <scope>NUCLEOTIDE SEQUENCE [LARGE SCALE GENOMIC DNA]</scope>
    <source>
        <strain evidence="2 3">DSM 21350</strain>
    </source>
</reference>
<protein>
    <recommendedName>
        <fullName evidence="1">Altered inheritance of mitochondria protein 6</fullName>
    </recommendedName>
</protein>